<sequence length="308" mass="33826">MASAGRPLKVGVIGLGDMAQKAYLPVLTALPGIELHLQTRTRATLDRIGDSHRIPAASRHTDLRALIDQELDAAFVHAPTTVHAEITEALIDAGVPTYVDKPLAYDLAGAEALVRRAEQRGVTLMTGFNRRYAPGYLQCLDHPRDLVVLQKNRVGLAAEPREFVFDDFIHVVDTLRFLVPGTVEHIDIRTKSDGGLLHHVVLQLSGDGFTALGIMNRMSGSTEEILEVMGQDTKRQVLNLAEIVDHKGQPSLRRRGDWVPVARQRGIEQITLAFLDAVRAGRVLSAQDDLLTHELCERIVNAALQQAS</sequence>
<dbReference type="PANTHER" id="PTHR43708">
    <property type="entry name" value="CONSERVED EXPRESSED OXIDOREDUCTASE (EUROFUNG)"/>
    <property type="match status" value="1"/>
</dbReference>
<comment type="caution">
    <text evidence="3">The sequence shown here is derived from an EMBL/GenBank/DDBJ whole genome shotgun (WGS) entry which is preliminary data.</text>
</comment>
<dbReference type="Pfam" id="PF01408">
    <property type="entry name" value="GFO_IDH_MocA"/>
    <property type="match status" value="1"/>
</dbReference>
<dbReference type="Proteomes" id="UP001220022">
    <property type="component" value="Unassembled WGS sequence"/>
</dbReference>
<evidence type="ECO:0000313" key="4">
    <source>
        <dbReference type="Proteomes" id="UP001220022"/>
    </source>
</evidence>
<reference evidence="3 4" key="1">
    <citation type="submission" date="2023-03" db="EMBL/GenBank/DDBJ databases">
        <title>Draft genome sequence of type strain Streptomyces ferralitis JCM 14344.</title>
        <authorList>
            <person name="Klaysubun C."/>
            <person name="Duangmal K."/>
        </authorList>
    </citation>
    <scope>NUCLEOTIDE SEQUENCE [LARGE SCALE GENOMIC DNA]</scope>
    <source>
        <strain evidence="3 4">JCM 14344</strain>
    </source>
</reference>
<dbReference type="RefSeq" id="WP_275820471.1">
    <property type="nucleotide sequence ID" value="NZ_BAAANM010000032.1"/>
</dbReference>
<dbReference type="Gene3D" id="3.30.360.10">
    <property type="entry name" value="Dihydrodipicolinate Reductase, domain 2"/>
    <property type="match status" value="1"/>
</dbReference>
<dbReference type="SUPFAM" id="SSF55347">
    <property type="entry name" value="Glyceraldehyde-3-phosphate dehydrogenase-like, C-terminal domain"/>
    <property type="match status" value="1"/>
</dbReference>
<dbReference type="InterPro" id="IPR048477">
    <property type="entry name" value="YceM-like_C"/>
</dbReference>
<feature type="domain" description="Gfo/Idh/MocA-like oxidoreductase N-terminal" evidence="1">
    <location>
        <begin position="8"/>
        <end position="128"/>
    </location>
</feature>
<evidence type="ECO:0000259" key="2">
    <source>
        <dbReference type="Pfam" id="PF21378"/>
    </source>
</evidence>
<accession>A0ABT5Z8S3</accession>
<dbReference type="PANTHER" id="PTHR43708:SF4">
    <property type="entry name" value="OXIDOREDUCTASE YCEM-RELATED"/>
    <property type="match status" value="1"/>
</dbReference>
<protein>
    <submittedName>
        <fullName evidence="3">Gfo/Idh/MocA family oxidoreductase</fullName>
    </submittedName>
</protein>
<proteinExistence type="predicted"/>
<feature type="domain" description="YceM-like C-terminal" evidence="2">
    <location>
        <begin position="161"/>
        <end position="242"/>
    </location>
</feature>
<dbReference type="InterPro" id="IPR000683">
    <property type="entry name" value="Gfo/Idh/MocA-like_OxRdtase_N"/>
</dbReference>
<dbReference type="Gene3D" id="3.40.50.720">
    <property type="entry name" value="NAD(P)-binding Rossmann-like Domain"/>
    <property type="match status" value="1"/>
</dbReference>
<evidence type="ECO:0000313" key="3">
    <source>
        <dbReference type="EMBL" id="MDF2260154.1"/>
    </source>
</evidence>
<gene>
    <name evidence="3" type="ORF">P2L57_31875</name>
</gene>
<keyword evidence="4" id="KW-1185">Reference proteome</keyword>
<dbReference type="SUPFAM" id="SSF51735">
    <property type="entry name" value="NAD(P)-binding Rossmann-fold domains"/>
    <property type="match status" value="1"/>
</dbReference>
<dbReference type="InterPro" id="IPR036291">
    <property type="entry name" value="NAD(P)-bd_dom_sf"/>
</dbReference>
<dbReference type="EMBL" id="JARHTQ010000030">
    <property type="protein sequence ID" value="MDF2260154.1"/>
    <property type="molecule type" value="Genomic_DNA"/>
</dbReference>
<organism evidence="3 4">
    <name type="scientific">Streptantibioticus ferralitis</name>
    <dbReference type="NCBI Taxonomy" id="236510"/>
    <lineage>
        <taxon>Bacteria</taxon>
        <taxon>Bacillati</taxon>
        <taxon>Actinomycetota</taxon>
        <taxon>Actinomycetes</taxon>
        <taxon>Kitasatosporales</taxon>
        <taxon>Streptomycetaceae</taxon>
        <taxon>Streptantibioticus</taxon>
    </lineage>
</organism>
<evidence type="ECO:0000259" key="1">
    <source>
        <dbReference type="Pfam" id="PF01408"/>
    </source>
</evidence>
<dbReference type="Pfam" id="PF21378">
    <property type="entry name" value="YceM-like_C"/>
    <property type="match status" value="1"/>
</dbReference>
<dbReference type="InterPro" id="IPR051317">
    <property type="entry name" value="Gfo/Idh/MocA_oxidoreduct"/>
</dbReference>
<name>A0ABT5Z8S3_9ACTN</name>